<dbReference type="AlphaFoldDB" id="A0A1V9A2D4"/>
<evidence type="ECO:0000313" key="3">
    <source>
        <dbReference type="Proteomes" id="UP000192591"/>
    </source>
</evidence>
<dbReference type="STRING" id="1962155.B1813_14075"/>
<dbReference type="PANTHER" id="PTHR40763">
    <property type="entry name" value="MEMBRANE PROTEIN-RELATED"/>
    <property type="match status" value="1"/>
</dbReference>
<proteinExistence type="predicted"/>
<reference evidence="2 3" key="1">
    <citation type="submission" date="2017-02" db="EMBL/GenBank/DDBJ databases">
        <title>Draft genome of Saccharomonospora sp. 154.</title>
        <authorList>
            <person name="Alonso-Carmona G.S."/>
            <person name="De La Haba R."/>
            <person name="Vera-Gargallo B."/>
            <person name="Sandoval-Trujillo A.H."/>
            <person name="Ramirez-Duran N."/>
            <person name="Ventosa A."/>
        </authorList>
    </citation>
    <scope>NUCLEOTIDE SEQUENCE [LARGE SCALE GENOMIC DNA]</scope>
    <source>
        <strain evidence="2 3">LRS4.154</strain>
    </source>
</reference>
<name>A0A1V9A2D4_SACPI</name>
<evidence type="ECO:0000313" key="2">
    <source>
        <dbReference type="EMBL" id="OQO91213.1"/>
    </source>
</evidence>
<accession>A0A1V9A2D4</accession>
<sequence>MGDDGDEQLTAEQRRLRDLRVSDAEREHVVELLKNATGKGLLDLNEFTERADIAYASRTRGELNRVLVDLPGLSHPTAAPTAGATDSAVTEAAAPHDPDDHLALRAQGSNLVRKGQWVVPGSLSVRNRYAETRLEFNEAEFRSPVVNVKLDVKWGAVTIIVPEDASVDLNGLDDIKWTKVEDRTHGGAGRPRFVLTGKLVGSTLTLRHPRKSWFSF</sequence>
<organism evidence="2 3">
    <name type="scientific">Saccharomonospora piscinae</name>
    <dbReference type="NCBI Taxonomy" id="687388"/>
    <lineage>
        <taxon>Bacteria</taxon>
        <taxon>Bacillati</taxon>
        <taxon>Actinomycetota</taxon>
        <taxon>Actinomycetes</taxon>
        <taxon>Pseudonocardiales</taxon>
        <taxon>Pseudonocardiaceae</taxon>
        <taxon>Saccharomonospora</taxon>
    </lineage>
</organism>
<feature type="domain" description="DUF1707" evidence="1">
    <location>
        <begin position="19"/>
        <end position="71"/>
    </location>
</feature>
<dbReference type="Proteomes" id="UP000192591">
    <property type="component" value="Unassembled WGS sequence"/>
</dbReference>
<dbReference type="Pfam" id="PF08044">
    <property type="entry name" value="DUF1707"/>
    <property type="match status" value="1"/>
</dbReference>
<comment type="caution">
    <text evidence="2">The sequence shown here is derived from an EMBL/GenBank/DDBJ whole genome shotgun (WGS) entry which is preliminary data.</text>
</comment>
<protein>
    <recommendedName>
        <fullName evidence="1">DUF1707 domain-containing protein</fullName>
    </recommendedName>
</protein>
<gene>
    <name evidence="2" type="ORF">B1813_14075</name>
</gene>
<dbReference type="PANTHER" id="PTHR40763:SF5">
    <property type="entry name" value="MEMBRANE PROTEIN"/>
    <property type="match status" value="1"/>
</dbReference>
<dbReference type="InterPro" id="IPR012551">
    <property type="entry name" value="DUF1707_SHOCT-like"/>
</dbReference>
<dbReference type="EMBL" id="MWIH01000006">
    <property type="protein sequence ID" value="OQO91213.1"/>
    <property type="molecule type" value="Genomic_DNA"/>
</dbReference>
<keyword evidence="3" id="KW-1185">Reference proteome</keyword>
<evidence type="ECO:0000259" key="1">
    <source>
        <dbReference type="Pfam" id="PF08044"/>
    </source>
</evidence>